<keyword evidence="5" id="KW-0156">Chromatin regulator</keyword>
<dbReference type="SUPFAM" id="SSF57903">
    <property type="entry name" value="FYVE/PHD zinc finger"/>
    <property type="match status" value="1"/>
</dbReference>
<evidence type="ECO:0000313" key="16">
    <source>
        <dbReference type="EMBL" id="GAU93306.1"/>
    </source>
</evidence>
<evidence type="ECO:0000256" key="7">
    <source>
        <dbReference type="ARBA" id="ARBA00023002"/>
    </source>
</evidence>
<evidence type="ECO:0000256" key="8">
    <source>
        <dbReference type="ARBA" id="ARBA00023004"/>
    </source>
</evidence>
<evidence type="ECO:0000256" key="5">
    <source>
        <dbReference type="ARBA" id="ARBA00022853"/>
    </source>
</evidence>
<dbReference type="InterPro" id="IPR013083">
    <property type="entry name" value="Znf_RING/FYVE/PHD"/>
</dbReference>
<feature type="region of interest" description="Disordered" evidence="13">
    <location>
        <begin position="102"/>
        <end position="222"/>
    </location>
</feature>
<dbReference type="SUPFAM" id="SSF51197">
    <property type="entry name" value="Clavaminate synthase-like"/>
    <property type="match status" value="1"/>
</dbReference>
<dbReference type="GO" id="GO:0005634">
    <property type="term" value="C:nucleus"/>
    <property type="evidence" value="ECO:0007669"/>
    <property type="project" value="UniProtKB-SubCell"/>
</dbReference>
<sequence>MDHHFCSDLGYTLHLMATFQDVDCAAVWSSTEQSQIRNDPMALYPRTTSESFGRIYDGTRTNTLPAGRQEDTKYQVTAKLDPNKKLGRLKPPLADGAMGLKKLGKNKPDREQQHFMNKSKTFKVVTDNPALKNAPILENKVEDRKRRSSESVSSGNKKKSVAVDPKTPLTAEEALPNIKAPVAEEERSQSPTPTSASERHKTGRRSAEKKPESNNSSTCIASDCPKDPNLDEDFMIQCDECDEWFHGMCAFITEKQSNAYVWWFCTECIAKGQKPQKKPRTNNHRHDYYEPRPSKKPTQCGTERFFEELSTKNLAPIVDVLIRKPGREIDLDYMHNNGFTKPILIDDRAGLDLIIPERPFTYDDVVKTIGENTQVLAIDVTTQEDGVPLTLKSYLRYMMQPPEEREVTLNIISLEFSKTELSKLVQPPRVVKELSWVDRFFENEDILPEASYDRPDVQKYCLMSAKDSYTDFHIDFGGTSVWYHIFKGKKTFFFIEPTPENLALYKSWMEDETHQSERFLGDETTCHRLDLVEGQTILMPSGWIHAVFTPEDSLVFGGNFLHDLAVPNQLAIMDMEDQLQTPDRYRFPHFYTVCWFALSEMVGQLEDCFEQAKEPPAWLTQNIVPLYVRLKAWIEADGDLEKQKLRKAEIPDTLAEGKEILKKMDNFVKRLAKIKSVADAGKCTV</sequence>
<feature type="domain" description="JmjC" evidence="15">
    <location>
        <begin position="436"/>
        <end position="577"/>
    </location>
</feature>
<evidence type="ECO:0000256" key="11">
    <source>
        <dbReference type="ARBA" id="ARBA00023242"/>
    </source>
</evidence>
<evidence type="ECO:0000256" key="1">
    <source>
        <dbReference type="ARBA" id="ARBA00004123"/>
    </source>
</evidence>
<dbReference type="Gene3D" id="3.30.40.10">
    <property type="entry name" value="Zinc/RING finger domain, C3HC4 (zinc finger)"/>
    <property type="match status" value="1"/>
</dbReference>
<dbReference type="InterPro" id="IPR019787">
    <property type="entry name" value="Znf_PHD-finger"/>
</dbReference>
<dbReference type="PROSITE" id="PS50016">
    <property type="entry name" value="ZF_PHD_2"/>
    <property type="match status" value="1"/>
</dbReference>
<dbReference type="PANTHER" id="PTHR23123">
    <property type="entry name" value="PHD/F-BOX CONTAINING PROTEIN"/>
    <property type="match status" value="1"/>
</dbReference>
<keyword evidence="7" id="KW-0560">Oxidoreductase</keyword>
<evidence type="ECO:0000256" key="3">
    <source>
        <dbReference type="ARBA" id="ARBA00022771"/>
    </source>
</evidence>
<dbReference type="GO" id="GO:0051213">
    <property type="term" value="F:dioxygenase activity"/>
    <property type="evidence" value="ECO:0007669"/>
    <property type="project" value="UniProtKB-KW"/>
</dbReference>
<dbReference type="InterPro" id="IPR001965">
    <property type="entry name" value="Znf_PHD"/>
</dbReference>
<feature type="compositionally biased region" description="Basic and acidic residues" evidence="13">
    <location>
        <begin position="284"/>
        <end position="293"/>
    </location>
</feature>
<keyword evidence="8" id="KW-0408">Iron</keyword>
<feature type="region of interest" description="Disordered" evidence="13">
    <location>
        <begin position="274"/>
        <end position="298"/>
    </location>
</feature>
<dbReference type="Pfam" id="PF02373">
    <property type="entry name" value="JmjC"/>
    <property type="match status" value="1"/>
</dbReference>
<dbReference type="Pfam" id="PF00628">
    <property type="entry name" value="PHD"/>
    <property type="match status" value="1"/>
</dbReference>
<evidence type="ECO:0000256" key="6">
    <source>
        <dbReference type="ARBA" id="ARBA00022964"/>
    </source>
</evidence>
<name>A0A1D1UUF7_RAMVA</name>
<feature type="domain" description="PHD-type" evidence="14">
    <location>
        <begin position="216"/>
        <end position="271"/>
    </location>
</feature>
<dbReference type="AlphaFoldDB" id="A0A1D1UUF7"/>
<dbReference type="InterPro" id="IPR003347">
    <property type="entry name" value="JmjC_dom"/>
</dbReference>
<dbReference type="EMBL" id="BDGG01000002">
    <property type="protein sequence ID" value="GAU93306.1"/>
    <property type="molecule type" value="Genomic_DNA"/>
</dbReference>
<dbReference type="Proteomes" id="UP000186922">
    <property type="component" value="Unassembled WGS sequence"/>
</dbReference>
<keyword evidence="4" id="KW-0862">Zinc</keyword>
<dbReference type="STRING" id="947166.A0A1D1UUF7"/>
<evidence type="ECO:0000313" key="17">
    <source>
        <dbReference type="Proteomes" id="UP000186922"/>
    </source>
</evidence>
<dbReference type="InterPro" id="IPR050690">
    <property type="entry name" value="JHDM1_Histone_Demethylase"/>
</dbReference>
<keyword evidence="10" id="KW-0804">Transcription</keyword>
<evidence type="ECO:0000259" key="14">
    <source>
        <dbReference type="PROSITE" id="PS50016"/>
    </source>
</evidence>
<feature type="compositionally biased region" description="Basic residues" evidence="13">
    <location>
        <begin position="274"/>
        <end position="283"/>
    </location>
</feature>
<organism evidence="16 17">
    <name type="scientific">Ramazzottius varieornatus</name>
    <name type="common">Water bear</name>
    <name type="synonym">Tardigrade</name>
    <dbReference type="NCBI Taxonomy" id="947166"/>
    <lineage>
        <taxon>Eukaryota</taxon>
        <taxon>Metazoa</taxon>
        <taxon>Ecdysozoa</taxon>
        <taxon>Tardigrada</taxon>
        <taxon>Eutardigrada</taxon>
        <taxon>Parachela</taxon>
        <taxon>Hypsibioidea</taxon>
        <taxon>Ramazzottiidae</taxon>
        <taxon>Ramazzottius</taxon>
    </lineage>
</organism>
<dbReference type="PROSITE" id="PS51184">
    <property type="entry name" value="JMJC"/>
    <property type="match status" value="1"/>
</dbReference>
<dbReference type="GO" id="GO:0006325">
    <property type="term" value="P:chromatin organization"/>
    <property type="evidence" value="ECO:0007669"/>
    <property type="project" value="UniProtKB-KW"/>
</dbReference>
<dbReference type="SMART" id="SM00558">
    <property type="entry name" value="JmjC"/>
    <property type="match status" value="1"/>
</dbReference>
<comment type="caution">
    <text evidence="16">The sequence shown here is derived from an EMBL/GenBank/DDBJ whole genome shotgun (WGS) entry which is preliminary data.</text>
</comment>
<gene>
    <name evidence="16" type="primary">RvY_05270</name>
    <name evidence="16" type="synonym">RvY_05270.1</name>
    <name evidence="16" type="ORF">RvY_05270-1</name>
</gene>
<evidence type="ECO:0000256" key="9">
    <source>
        <dbReference type="ARBA" id="ARBA00023015"/>
    </source>
</evidence>
<keyword evidence="3 12" id="KW-0863">Zinc-finger</keyword>
<keyword evidence="11" id="KW-0539">Nucleus</keyword>
<evidence type="ECO:0000256" key="2">
    <source>
        <dbReference type="ARBA" id="ARBA00022723"/>
    </source>
</evidence>
<dbReference type="OrthoDB" id="5876800at2759"/>
<dbReference type="InterPro" id="IPR011011">
    <property type="entry name" value="Znf_FYVE_PHD"/>
</dbReference>
<feature type="compositionally biased region" description="Basic and acidic residues" evidence="13">
    <location>
        <begin position="139"/>
        <end position="149"/>
    </location>
</feature>
<reference evidence="16 17" key="1">
    <citation type="journal article" date="2016" name="Nat. Commun.">
        <title>Extremotolerant tardigrade genome and improved radiotolerance of human cultured cells by tardigrade-unique protein.</title>
        <authorList>
            <person name="Hashimoto T."/>
            <person name="Horikawa D.D."/>
            <person name="Saito Y."/>
            <person name="Kuwahara H."/>
            <person name="Kozuka-Hata H."/>
            <person name="Shin-I T."/>
            <person name="Minakuchi Y."/>
            <person name="Ohishi K."/>
            <person name="Motoyama A."/>
            <person name="Aizu T."/>
            <person name="Enomoto A."/>
            <person name="Kondo K."/>
            <person name="Tanaka S."/>
            <person name="Hara Y."/>
            <person name="Koshikawa S."/>
            <person name="Sagara H."/>
            <person name="Miura T."/>
            <person name="Yokobori S."/>
            <person name="Miyagawa K."/>
            <person name="Suzuki Y."/>
            <person name="Kubo T."/>
            <person name="Oyama M."/>
            <person name="Kohara Y."/>
            <person name="Fujiyama A."/>
            <person name="Arakawa K."/>
            <person name="Katayama T."/>
            <person name="Toyoda A."/>
            <person name="Kunieda T."/>
        </authorList>
    </citation>
    <scope>NUCLEOTIDE SEQUENCE [LARGE SCALE GENOMIC DNA]</scope>
    <source>
        <strain evidence="16 17">YOKOZUNA-1</strain>
    </source>
</reference>
<feature type="compositionally biased region" description="Basic and acidic residues" evidence="13">
    <location>
        <begin position="197"/>
        <end position="212"/>
    </location>
</feature>
<dbReference type="GO" id="GO:0008270">
    <property type="term" value="F:zinc ion binding"/>
    <property type="evidence" value="ECO:0007669"/>
    <property type="project" value="UniProtKB-KW"/>
</dbReference>
<evidence type="ECO:0000256" key="12">
    <source>
        <dbReference type="PROSITE-ProRule" id="PRU00146"/>
    </source>
</evidence>
<keyword evidence="17" id="KW-1185">Reference proteome</keyword>
<dbReference type="Pfam" id="PF17811">
    <property type="entry name" value="JHD"/>
    <property type="match status" value="1"/>
</dbReference>
<keyword evidence="6" id="KW-0223">Dioxygenase</keyword>
<dbReference type="Gene3D" id="1.20.58.1360">
    <property type="match status" value="1"/>
</dbReference>
<keyword evidence="9" id="KW-0805">Transcription regulation</keyword>
<comment type="subcellular location">
    <subcellularLocation>
        <location evidence="1">Nucleus</location>
    </subcellularLocation>
</comment>
<evidence type="ECO:0000259" key="15">
    <source>
        <dbReference type="PROSITE" id="PS51184"/>
    </source>
</evidence>
<evidence type="ECO:0000256" key="13">
    <source>
        <dbReference type="SAM" id="MobiDB-lite"/>
    </source>
</evidence>
<dbReference type="Gene3D" id="2.60.120.650">
    <property type="entry name" value="Cupin"/>
    <property type="match status" value="1"/>
</dbReference>
<dbReference type="InterPro" id="IPR041070">
    <property type="entry name" value="JHD"/>
</dbReference>
<proteinExistence type="predicted"/>
<evidence type="ECO:0000256" key="4">
    <source>
        <dbReference type="ARBA" id="ARBA00022833"/>
    </source>
</evidence>
<dbReference type="SMART" id="SM00249">
    <property type="entry name" value="PHD"/>
    <property type="match status" value="1"/>
</dbReference>
<keyword evidence="2" id="KW-0479">Metal-binding</keyword>
<accession>A0A1D1UUF7</accession>
<evidence type="ECO:0000256" key="10">
    <source>
        <dbReference type="ARBA" id="ARBA00023163"/>
    </source>
</evidence>
<protein>
    <submittedName>
        <fullName evidence="16">Uncharacterized protein</fullName>
    </submittedName>
</protein>